<evidence type="ECO:0000313" key="12">
    <source>
        <dbReference type="Proteomes" id="UP000230842"/>
    </source>
</evidence>
<dbReference type="CDD" id="cd02021">
    <property type="entry name" value="GntK"/>
    <property type="match status" value="1"/>
</dbReference>
<evidence type="ECO:0000256" key="10">
    <source>
        <dbReference type="RuleBase" id="RU363066"/>
    </source>
</evidence>
<dbReference type="OrthoDB" id="9795716at2"/>
<dbReference type="NCBIfam" id="TIGR01313">
    <property type="entry name" value="therm_gnt_kin"/>
    <property type="match status" value="1"/>
</dbReference>
<evidence type="ECO:0000256" key="4">
    <source>
        <dbReference type="ARBA" id="ARBA00022679"/>
    </source>
</evidence>
<dbReference type="InterPro" id="IPR027417">
    <property type="entry name" value="P-loop_NTPase"/>
</dbReference>
<evidence type="ECO:0000256" key="7">
    <source>
        <dbReference type="ARBA" id="ARBA00022840"/>
    </source>
</evidence>
<dbReference type="RefSeq" id="WP_039348723.1">
    <property type="nucleotide sequence ID" value="NZ_PGEZ01000001.1"/>
</dbReference>
<dbReference type="FunFam" id="3.40.50.300:FF:000522">
    <property type="entry name" value="Gluconokinase"/>
    <property type="match status" value="1"/>
</dbReference>
<dbReference type="EMBL" id="PGEZ01000001">
    <property type="protein sequence ID" value="PJJ56331.1"/>
    <property type="molecule type" value="Genomic_DNA"/>
</dbReference>
<keyword evidence="6 10" id="KW-0418">Kinase</keyword>
<evidence type="ECO:0000313" key="11">
    <source>
        <dbReference type="EMBL" id="PJJ56331.1"/>
    </source>
</evidence>
<accession>A0A0B2BLB3</accession>
<dbReference type="InterPro" id="IPR006001">
    <property type="entry name" value="Therm_gnt_kin"/>
</dbReference>
<comment type="similarity">
    <text evidence="2 10">Belongs to the gluconokinase GntK/GntV family.</text>
</comment>
<evidence type="ECO:0000256" key="2">
    <source>
        <dbReference type="ARBA" id="ARBA00008420"/>
    </source>
</evidence>
<reference evidence="11 12" key="1">
    <citation type="submission" date="2017-11" db="EMBL/GenBank/DDBJ databases">
        <title>Genomic Encyclopedia of Archaeal and Bacterial Type Strains, Phase II (KMG-II): From Individual Species to Whole Genera.</title>
        <authorList>
            <person name="Goeker M."/>
        </authorList>
    </citation>
    <scope>NUCLEOTIDE SEQUENCE [LARGE SCALE GENOMIC DNA]</scope>
    <source>
        <strain evidence="11 12">DSM 27763</strain>
    </source>
</reference>
<dbReference type="InterPro" id="IPR031322">
    <property type="entry name" value="Shikimate/glucono_kinase"/>
</dbReference>
<dbReference type="Proteomes" id="UP000230842">
    <property type="component" value="Unassembled WGS sequence"/>
</dbReference>
<sequence length="176" mass="18551">MDPVRPAPLVVVMGVSGVGKSTVGQALATRLGVPYADGDDFHPPENVAAMAAGRPLTDAEREPWLDTVGAWLADHVGSGAVVSCSALRRRYRDRLRAAAPDCVFLSLQASRDVLLERMRTREHFMPPALLDSQLATLEPLAPDEPGLTVDAGGAPSEVVDTFLRRSEGGGGPANSV</sequence>
<name>A0A0B2BLB3_9ACTN</name>
<dbReference type="EC" id="2.7.1.12" evidence="3 10"/>
<comment type="caution">
    <text evidence="11">The sequence shown here is derived from an EMBL/GenBank/DDBJ whole genome shotgun (WGS) entry which is preliminary data.</text>
</comment>
<dbReference type="GO" id="GO:0046316">
    <property type="term" value="F:gluconokinase activity"/>
    <property type="evidence" value="ECO:0007669"/>
    <property type="project" value="UniProtKB-EC"/>
</dbReference>
<evidence type="ECO:0000256" key="6">
    <source>
        <dbReference type="ARBA" id="ARBA00022777"/>
    </source>
</evidence>
<keyword evidence="8" id="KW-0311">Gluconate utilization</keyword>
<evidence type="ECO:0000256" key="9">
    <source>
        <dbReference type="ARBA" id="ARBA00048090"/>
    </source>
</evidence>
<dbReference type="Gene3D" id="3.40.50.300">
    <property type="entry name" value="P-loop containing nucleotide triphosphate hydrolases"/>
    <property type="match status" value="1"/>
</dbReference>
<dbReference type="GO" id="GO:0005524">
    <property type="term" value="F:ATP binding"/>
    <property type="evidence" value="ECO:0007669"/>
    <property type="project" value="UniProtKB-KW"/>
</dbReference>
<dbReference type="Pfam" id="PF01202">
    <property type="entry name" value="SKI"/>
    <property type="match status" value="1"/>
</dbReference>
<dbReference type="PANTHER" id="PTHR43442">
    <property type="entry name" value="GLUCONOKINASE-RELATED"/>
    <property type="match status" value="1"/>
</dbReference>
<comment type="pathway">
    <text evidence="1">Carbohydrate acid metabolism.</text>
</comment>
<dbReference type="SUPFAM" id="SSF52540">
    <property type="entry name" value="P-loop containing nucleoside triphosphate hydrolases"/>
    <property type="match status" value="1"/>
</dbReference>
<keyword evidence="5 10" id="KW-0547">Nucleotide-binding</keyword>
<proteinExistence type="inferred from homology"/>
<keyword evidence="12" id="KW-1185">Reference proteome</keyword>
<dbReference type="GO" id="GO:0019521">
    <property type="term" value="P:D-gluconate metabolic process"/>
    <property type="evidence" value="ECO:0007669"/>
    <property type="project" value="UniProtKB-KW"/>
</dbReference>
<keyword evidence="4 10" id="KW-0808">Transferase</keyword>
<dbReference type="GO" id="GO:0005737">
    <property type="term" value="C:cytoplasm"/>
    <property type="evidence" value="ECO:0007669"/>
    <property type="project" value="TreeGrafter"/>
</dbReference>
<evidence type="ECO:0000256" key="3">
    <source>
        <dbReference type="ARBA" id="ARBA00012054"/>
    </source>
</evidence>
<dbReference type="AlphaFoldDB" id="A0A0B2BLB3"/>
<keyword evidence="7 10" id="KW-0067">ATP-binding</keyword>
<organism evidence="11 12">
    <name type="scientific">Mumia flava</name>
    <dbReference type="NCBI Taxonomy" id="1348852"/>
    <lineage>
        <taxon>Bacteria</taxon>
        <taxon>Bacillati</taxon>
        <taxon>Actinomycetota</taxon>
        <taxon>Actinomycetes</taxon>
        <taxon>Propionibacteriales</taxon>
        <taxon>Nocardioidaceae</taxon>
        <taxon>Mumia</taxon>
    </lineage>
</organism>
<evidence type="ECO:0000256" key="8">
    <source>
        <dbReference type="ARBA" id="ARBA00023064"/>
    </source>
</evidence>
<dbReference type="PANTHER" id="PTHR43442:SF3">
    <property type="entry name" value="GLUCONOKINASE-RELATED"/>
    <property type="match status" value="1"/>
</dbReference>
<comment type="catalytic activity">
    <reaction evidence="9 10">
        <text>D-gluconate + ATP = 6-phospho-D-gluconate + ADP + H(+)</text>
        <dbReference type="Rhea" id="RHEA:19433"/>
        <dbReference type="ChEBI" id="CHEBI:15378"/>
        <dbReference type="ChEBI" id="CHEBI:18391"/>
        <dbReference type="ChEBI" id="CHEBI:30616"/>
        <dbReference type="ChEBI" id="CHEBI:58759"/>
        <dbReference type="ChEBI" id="CHEBI:456216"/>
        <dbReference type="EC" id="2.7.1.12"/>
    </reaction>
</comment>
<evidence type="ECO:0000256" key="5">
    <source>
        <dbReference type="ARBA" id="ARBA00022741"/>
    </source>
</evidence>
<protein>
    <recommendedName>
        <fullName evidence="3 10">Gluconokinase</fullName>
        <ecNumber evidence="3 10">2.7.1.12</ecNumber>
    </recommendedName>
</protein>
<gene>
    <name evidence="11" type="ORF">CLV56_0537</name>
</gene>
<evidence type="ECO:0000256" key="1">
    <source>
        <dbReference type="ARBA" id="ARBA00004761"/>
    </source>
</evidence>